<accession>A0A251XXV4</accession>
<gene>
    <name evidence="2" type="ORF">C5E16_02385</name>
    <name evidence="1" type="ORF">CMsap09_15670</name>
</gene>
<dbReference type="InterPro" id="IPR023833">
    <property type="entry name" value="Signal_pept_SipW-depend-type"/>
</dbReference>
<reference evidence="1 3" key="1">
    <citation type="submission" date="2016-08" db="EMBL/GenBank/DDBJ databases">
        <title>Genome sequence of Clavibacter michiganensis spp. strain CASJ009.</title>
        <authorList>
            <person name="Thapa S.P."/>
            <person name="Coaker G."/>
        </authorList>
    </citation>
    <scope>NUCLEOTIDE SEQUENCE [LARGE SCALE GENOMIC DNA]</scope>
    <source>
        <strain evidence="1">CASJ009</strain>
    </source>
</reference>
<dbReference type="AlphaFoldDB" id="A0A251XXV4"/>
<dbReference type="EMBL" id="PSXY01000003">
    <property type="protein sequence ID" value="PPF70455.1"/>
    <property type="molecule type" value="Genomic_DNA"/>
</dbReference>
<evidence type="ECO:0000313" key="4">
    <source>
        <dbReference type="Proteomes" id="UP000239241"/>
    </source>
</evidence>
<reference evidence="2 4" key="2">
    <citation type="submission" date="2018-02" db="EMBL/GenBank/DDBJ databases">
        <title>Bacteriophage NCPPB3778 and a type I-E CRISPR drive the evolution of the US Biological Select Agent, Rathayibacter toxicus.</title>
        <authorList>
            <person name="Davis E.W.II."/>
            <person name="Tabima J.F."/>
            <person name="Weisberg A.J."/>
            <person name="Lopes L.D."/>
            <person name="Wiseman M.S."/>
            <person name="Wiseman M.S."/>
            <person name="Pupko T."/>
            <person name="Belcher M.S."/>
            <person name="Sechler A.J."/>
            <person name="Tancos M.A."/>
            <person name="Schroeder B.K."/>
            <person name="Murray T.D."/>
            <person name="Luster D.G."/>
            <person name="Schneider W.L."/>
            <person name="Rogers E."/>
            <person name="Andreote F.D."/>
            <person name="Grunwald N.J."/>
            <person name="Putnam M.L."/>
            <person name="Chang J.H."/>
        </authorList>
    </citation>
    <scope>NUCLEOTIDE SEQUENCE [LARGE SCALE GENOMIC DNA]</scope>
    <source>
        <strain evidence="2 4">AY1B3</strain>
    </source>
</reference>
<dbReference type="Proteomes" id="UP000195106">
    <property type="component" value="Unassembled WGS sequence"/>
</dbReference>
<proteinExistence type="predicted"/>
<dbReference type="Proteomes" id="UP000239241">
    <property type="component" value="Unassembled WGS sequence"/>
</dbReference>
<dbReference type="NCBIfam" id="TIGR04088">
    <property type="entry name" value="cognate_SipW"/>
    <property type="match status" value="1"/>
</dbReference>
<evidence type="ECO:0000313" key="1">
    <source>
        <dbReference type="EMBL" id="OUE10382.1"/>
    </source>
</evidence>
<protein>
    <submittedName>
        <fullName evidence="2">Acyl-CoA dehydrogenase</fullName>
    </submittedName>
</protein>
<comment type="caution">
    <text evidence="1">The sequence shown here is derived from an EMBL/GenBank/DDBJ whole genome shotgun (WGS) entry which is preliminary data.</text>
</comment>
<organism evidence="1 3">
    <name type="scientific">Clavibacter michiganensis</name>
    <dbReference type="NCBI Taxonomy" id="28447"/>
    <lineage>
        <taxon>Bacteria</taxon>
        <taxon>Bacillati</taxon>
        <taxon>Actinomycetota</taxon>
        <taxon>Actinomycetes</taxon>
        <taxon>Micrococcales</taxon>
        <taxon>Microbacteriaceae</taxon>
        <taxon>Clavibacter</taxon>
    </lineage>
</organism>
<dbReference type="RefSeq" id="WP_094116750.1">
    <property type="nucleotide sequence ID" value="NZ_PSXY01000003.1"/>
</dbReference>
<name>A0A251XXV4_9MICO</name>
<evidence type="ECO:0000313" key="2">
    <source>
        <dbReference type="EMBL" id="PPF70455.1"/>
    </source>
</evidence>
<evidence type="ECO:0000313" key="3">
    <source>
        <dbReference type="Proteomes" id="UP000195106"/>
    </source>
</evidence>
<dbReference type="EMBL" id="MDHJ01000001">
    <property type="protein sequence ID" value="OUE10382.1"/>
    <property type="molecule type" value="Genomic_DNA"/>
</dbReference>
<sequence length="231" mass="23273">MALHADRPRMTRRTKTMAFLSGGLVLGLGITATLAAWTDSEWVFGGNADGTGPGLGTSTFEVEQNVSSPYLPAEFAQDETNPGQDLTFTAGALALTPGTSVYAPVALRTVAGSVAGTVVLQDSEPAVGVGLEADDADDALLGALTLRVAVSATATTCDAAAFATGALVTSGPLATAAGTGAQTLDASGGNTQFYCFEITLPAAPTLPTGVTLDDLQGRTVTPAWEFLSTSV</sequence>